<dbReference type="GO" id="GO:0005886">
    <property type="term" value="C:plasma membrane"/>
    <property type="evidence" value="ECO:0007669"/>
    <property type="project" value="TreeGrafter"/>
</dbReference>
<evidence type="ECO:0000256" key="6">
    <source>
        <dbReference type="PROSITE-ProRule" id="PRU00169"/>
    </source>
</evidence>
<evidence type="ECO:0000313" key="10">
    <source>
        <dbReference type="EMBL" id="SEG09384.1"/>
    </source>
</evidence>
<dbReference type="InterPro" id="IPR036890">
    <property type="entry name" value="HATPase_C_sf"/>
</dbReference>
<dbReference type="InterPro" id="IPR003594">
    <property type="entry name" value="HATPase_dom"/>
</dbReference>
<dbReference type="SUPFAM" id="SSF52172">
    <property type="entry name" value="CheY-like"/>
    <property type="match status" value="1"/>
</dbReference>
<gene>
    <name evidence="10" type="ORF">SAMN04488045_1820</name>
</gene>
<evidence type="ECO:0000256" key="1">
    <source>
        <dbReference type="ARBA" id="ARBA00000085"/>
    </source>
</evidence>
<keyword evidence="7" id="KW-1133">Transmembrane helix</keyword>
<dbReference type="GO" id="GO:0009927">
    <property type="term" value="F:histidine phosphotransfer kinase activity"/>
    <property type="evidence" value="ECO:0007669"/>
    <property type="project" value="TreeGrafter"/>
</dbReference>
<dbReference type="SUPFAM" id="SSF47384">
    <property type="entry name" value="Homodimeric domain of signal transducing histidine kinase"/>
    <property type="match status" value="1"/>
</dbReference>
<reference evidence="10 11" key="1">
    <citation type="submission" date="2016-10" db="EMBL/GenBank/DDBJ databases">
        <authorList>
            <person name="de Groot N.N."/>
        </authorList>
    </citation>
    <scope>NUCLEOTIDE SEQUENCE [LARGE SCALE GENOMIC DNA]</scope>
    <source>
        <strain evidence="10 11">DSM 26915</strain>
    </source>
</reference>
<feature type="transmembrane region" description="Helical" evidence="7">
    <location>
        <begin position="47"/>
        <end position="66"/>
    </location>
</feature>
<evidence type="ECO:0000259" key="9">
    <source>
        <dbReference type="PROSITE" id="PS50110"/>
    </source>
</evidence>
<dbReference type="OrthoDB" id="9795133at2"/>
<dbReference type="AlphaFoldDB" id="A0A1H5XC86"/>
<dbReference type="RefSeq" id="WP_103910114.1">
    <property type="nucleotide sequence ID" value="NZ_FNUZ01000002.1"/>
</dbReference>
<dbReference type="EC" id="2.7.13.3" evidence="2"/>
<protein>
    <recommendedName>
        <fullName evidence="2">histidine kinase</fullName>
        <ecNumber evidence="2">2.7.13.3</ecNumber>
    </recommendedName>
</protein>
<keyword evidence="7" id="KW-0812">Transmembrane</keyword>
<dbReference type="Gene3D" id="3.40.50.2300">
    <property type="match status" value="1"/>
</dbReference>
<dbReference type="SUPFAM" id="SSF55874">
    <property type="entry name" value="ATPase domain of HSP90 chaperone/DNA topoisomerase II/histidine kinase"/>
    <property type="match status" value="1"/>
</dbReference>
<dbReference type="GO" id="GO:0000155">
    <property type="term" value="F:phosphorelay sensor kinase activity"/>
    <property type="evidence" value="ECO:0007669"/>
    <property type="project" value="InterPro"/>
</dbReference>
<evidence type="ECO:0000256" key="3">
    <source>
        <dbReference type="ARBA" id="ARBA00022553"/>
    </source>
</evidence>
<dbReference type="InterPro" id="IPR003661">
    <property type="entry name" value="HisK_dim/P_dom"/>
</dbReference>
<dbReference type="PROSITE" id="PS50110">
    <property type="entry name" value="RESPONSE_REGULATORY"/>
    <property type="match status" value="1"/>
</dbReference>
<dbReference type="InterPro" id="IPR004358">
    <property type="entry name" value="Sig_transdc_His_kin-like_C"/>
</dbReference>
<accession>A0A1H5XC86</accession>
<dbReference type="Pfam" id="PF00072">
    <property type="entry name" value="Response_reg"/>
    <property type="match status" value="1"/>
</dbReference>
<dbReference type="PANTHER" id="PTHR43047">
    <property type="entry name" value="TWO-COMPONENT HISTIDINE PROTEIN KINASE"/>
    <property type="match status" value="1"/>
</dbReference>
<proteinExistence type="predicted"/>
<feature type="domain" description="Histidine kinase" evidence="8">
    <location>
        <begin position="218"/>
        <end position="430"/>
    </location>
</feature>
<keyword evidence="4" id="KW-0808">Transferase</keyword>
<dbReference type="InterPro" id="IPR005467">
    <property type="entry name" value="His_kinase_dom"/>
</dbReference>
<dbReference type="PANTHER" id="PTHR43047:SF72">
    <property type="entry name" value="OSMOSENSING HISTIDINE PROTEIN KINASE SLN1"/>
    <property type="match status" value="1"/>
</dbReference>
<feature type="transmembrane region" description="Helical" evidence="7">
    <location>
        <begin position="143"/>
        <end position="162"/>
    </location>
</feature>
<dbReference type="Proteomes" id="UP000236752">
    <property type="component" value="Unassembled WGS sequence"/>
</dbReference>
<dbReference type="CDD" id="cd17546">
    <property type="entry name" value="REC_hyHK_CKI1_RcsC-like"/>
    <property type="match status" value="1"/>
</dbReference>
<dbReference type="CDD" id="cd00075">
    <property type="entry name" value="HATPase"/>
    <property type="match status" value="1"/>
</dbReference>
<evidence type="ECO:0000256" key="5">
    <source>
        <dbReference type="ARBA" id="ARBA00022777"/>
    </source>
</evidence>
<feature type="transmembrane region" description="Helical" evidence="7">
    <location>
        <begin position="118"/>
        <end position="137"/>
    </location>
</feature>
<dbReference type="InterPro" id="IPR001789">
    <property type="entry name" value="Sig_transdc_resp-reg_receiver"/>
</dbReference>
<comment type="catalytic activity">
    <reaction evidence="1">
        <text>ATP + protein L-histidine = ADP + protein N-phospho-L-histidine.</text>
        <dbReference type="EC" id="2.7.13.3"/>
    </reaction>
</comment>
<dbReference type="SMART" id="SM00448">
    <property type="entry name" value="REC"/>
    <property type="match status" value="1"/>
</dbReference>
<keyword evidence="3 6" id="KW-0597">Phosphoprotein</keyword>
<dbReference type="EMBL" id="FNUZ01000002">
    <property type="protein sequence ID" value="SEG09384.1"/>
    <property type="molecule type" value="Genomic_DNA"/>
</dbReference>
<dbReference type="Gene3D" id="3.30.565.10">
    <property type="entry name" value="Histidine kinase-like ATPase, C-terminal domain"/>
    <property type="match status" value="1"/>
</dbReference>
<feature type="domain" description="Response regulatory" evidence="9">
    <location>
        <begin position="453"/>
        <end position="567"/>
    </location>
</feature>
<name>A0A1H5XC86_9RHOB</name>
<organism evidence="10 11">
    <name type="scientific">Thalassococcus halodurans</name>
    <dbReference type="NCBI Taxonomy" id="373675"/>
    <lineage>
        <taxon>Bacteria</taxon>
        <taxon>Pseudomonadati</taxon>
        <taxon>Pseudomonadota</taxon>
        <taxon>Alphaproteobacteria</taxon>
        <taxon>Rhodobacterales</taxon>
        <taxon>Roseobacteraceae</taxon>
        <taxon>Thalassococcus</taxon>
    </lineage>
</organism>
<evidence type="ECO:0000256" key="2">
    <source>
        <dbReference type="ARBA" id="ARBA00012438"/>
    </source>
</evidence>
<dbReference type="InterPro" id="IPR011006">
    <property type="entry name" value="CheY-like_superfamily"/>
</dbReference>
<sequence length="581" mass="63201">MSLTASSVAEERILLNSKVGDAVFGFYVFASVLFALILTVAPLEGLAVVWTGTGIFFAIGVAGLVWREQRFILGMTLSLILYPISIMGTWYNGLYYLSILPVLSVTPILLLSNKLGLTLSSGFLFMFSVPIISGAAYDENLFIRLFICNLMLIVGIHMFVRFTKQRLEESRQQQIDLEAANAALEVGRQELVLANEELIAQQELLDDQAQRQAQMYAVIAHELRTPAAILKMILDSKDQEKDGVDYSLIGGLSDQLLEVLDSLRSVARPEEMLLTATRPVHLTEILQNQVELMGVIACDQGVGLASDFSRLGDGCILTQSQLIQQSLRNLINNAILHSGGDQVLVSASDRDVEPDLKTITIVVEDNGHGIAPEKAERLFNAFERGDTRADGTGLGLSITREISKKLSGDLRYEPNPKGGSRFILEFSAKAAISGKVSSLHKEKTGGDHLKGKSVLVVDDNLTIRVLAQSMLEKIGAKVDVATNGREALLAVCYQDFDLIMTDVFMPEMDGIELVKELRAQGRTAKIIGMSASSVSDELDRIMEAGADGVVNKPFDVHELNAALIKAFDGEKLDLGPSAATG</sequence>
<evidence type="ECO:0000256" key="4">
    <source>
        <dbReference type="ARBA" id="ARBA00022679"/>
    </source>
</evidence>
<dbReference type="SMART" id="SM00387">
    <property type="entry name" value="HATPase_c"/>
    <property type="match status" value="1"/>
</dbReference>
<dbReference type="PROSITE" id="PS50109">
    <property type="entry name" value="HIS_KIN"/>
    <property type="match status" value="1"/>
</dbReference>
<evidence type="ECO:0000256" key="7">
    <source>
        <dbReference type="SAM" id="Phobius"/>
    </source>
</evidence>
<keyword evidence="11" id="KW-1185">Reference proteome</keyword>
<dbReference type="Pfam" id="PF02518">
    <property type="entry name" value="HATPase_c"/>
    <property type="match status" value="1"/>
</dbReference>
<dbReference type="InterPro" id="IPR036097">
    <property type="entry name" value="HisK_dim/P_sf"/>
</dbReference>
<keyword evidence="7" id="KW-0472">Membrane</keyword>
<dbReference type="CDD" id="cd00082">
    <property type="entry name" value="HisKA"/>
    <property type="match status" value="1"/>
</dbReference>
<evidence type="ECO:0000313" key="11">
    <source>
        <dbReference type="Proteomes" id="UP000236752"/>
    </source>
</evidence>
<feature type="modified residue" description="4-aspartylphosphate" evidence="6">
    <location>
        <position position="502"/>
    </location>
</feature>
<evidence type="ECO:0000259" key="8">
    <source>
        <dbReference type="PROSITE" id="PS50109"/>
    </source>
</evidence>
<feature type="transmembrane region" description="Helical" evidence="7">
    <location>
        <begin position="22"/>
        <end position="41"/>
    </location>
</feature>
<dbReference type="PRINTS" id="PR00344">
    <property type="entry name" value="BCTRLSENSOR"/>
</dbReference>
<keyword evidence="5 10" id="KW-0418">Kinase</keyword>